<name>A0ACC2XQ26_9TREE</name>
<evidence type="ECO:0000313" key="2">
    <source>
        <dbReference type="Proteomes" id="UP001234202"/>
    </source>
</evidence>
<proteinExistence type="predicted"/>
<accession>A0ACC2XQ26</accession>
<gene>
    <name evidence="1" type="ORF">QFC24_002432</name>
</gene>
<dbReference type="EMBL" id="JASBWV010000006">
    <property type="protein sequence ID" value="KAJ9126159.1"/>
    <property type="molecule type" value="Genomic_DNA"/>
</dbReference>
<protein>
    <submittedName>
        <fullName evidence="1">Uncharacterized protein</fullName>
    </submittedName>
</protein>
<organism evidence="1 2">
    <name type="scientific">Naganishia onofrii</name>
    <dbReference type="NCBI Taxonomy" id="1851511"/>
    <lineage>
        <taxon>Eukaryota</taxon>
        <taxon>Fungi</taxon>
        <taxon>Dikarya</taxon>
        <taxon>Basidiomycota</taxon>
        <taxon>Agaricomycotina</taxon>
        <taxon>Tremellomycetes</taxon>
        <taxon>Filobasidiales</taxon>
        <taxon>Filobasidiaceae</taxon>
        <taxon>Naganishia</taxon>
    </lineage>
</organism>
<dbReference type="Proteomes" id="UP001234202">
    <property type="component" value="Unassembled WGS sequence"/>
</dbReference>
<evidence type="ECO:0000313" key="1">
    <source>
        <dbReference type="EMBL" id="KAJ9126159.1"/>
    </source>
</evidence>
<comment type="caution">
    <text evidence="1">The sequence shown here is derived from an EMBL/GenBank/DDBJ whole genome shotgun (WGS) entry which is preliminary data.</text>
</comment>
<sequence>MERNYAMPSIKNLIPAPPGISEPIDRVYVDLSNKVKHIQLKKEDVKGVSWTFPHNGDGKERLAYQVLNHDTKKIAEIPHEKMACIYWNADQALTEYWINKPPLRKTTLSRIRQHLTATNDLESQPNKAMVFRLGGQEMKAIDLLVARKATHLWTAGMRYGEANGRWAEWAMDNMK</sequence>
<keyword evidence="2" id="KW-1185">Reference proteome</keyword>
<reference evidence="1" key="1">
    <citation type="submission" date="2023-04" db="EMBL/GenBank/DDBJ databases">
        <title>Draft Genome sequencing of Naganishia species isolated from polar environments using Oxford Nanopore Technology.</title>
        <authorList>
            <person name="Leo P."/>
            <person name="Venkateswaran K."/>
        </authorList>
    </citation>
    <scope>NUCLEOTIDE SEQUENCE</scope>
    <source>
        <strain evidence="1">DBVPG 5303</strain>
    </source>
</reference>